<comment type="caution">
    <text evidence="1">The sequence shown here is derived from an EMBL/GenBank/DDBJ whole genome shotgun (WGS) entry which is preliminary data.</text>
</comment>
<protein>
    <submittedName>
        <fullName evidence="1">Uncharacterized protein</fullName>
    </submittedName>
</protein>
<name>A0A8J3MWZ4_9CHLR</name>
<dbReference type="EMBL" id="BNJF01000003">
    <property type="protein sequence ID" value="GHO48065.1"/>
    <property type="molecule type" value="Genomic_DNA"/>
</dbReference>
<keyword evidence="2" id="KW-1185">Reference proteome</keyword>
<organism evidence="1 2">
    <name type="scientific">Ktedonospora formicarum</name>
    <dbReference type="NCBI Taxonomy" id="2778364"/>
    <lineage>
        <taxon>Bacteria</taxon>
        <taxon>Bacillati</taxon>
        <taxon>Chloroflexota</taxon>
        <taxon>Ktedonobacteria</taxon>
        <taxon>Ktedonobacterales</taxon>
        <taxon>Ktedonobacteraceae</taxon>
        <taxon>Ktedonospora</taxon>
    </lineage>
</organism>
<reference evidence="1" key="1">
    <citation type="submission" date="2020-10" db="EMBL/GenBank/DDBJ databases">
        <title>Taxonomic study of unclassified bacteria belonging to the class Ktedonobacteria.</title>
        <authorList>
            <person name="Yabe S."/>
            <person name="Wang C.M."/>
            <person name="Zheng Y."/>
            <person name="Sakai Y."/>
            <person name="Cavaletti L."/>
            <person name="Monciardini P."/>
            <person name="Donadio S."/>
        </authorList>
    </citation>
    <scope>NUCLEOTIDE SEQUENCE</scope>
    <source>
        <strain evidence="1">SOSP1-1</strain>
    </source>
</reference>
<evidence type="ECO:0000313" key="1">
    <source>
        <dbReference type="EMBL" id="GHO48065.1"/>
    </source>
</evidence>
<accession>A0A8J3MWZ4</accession>
<dbReference type="Proteomes" id="UP000612362">
    <property type="component" value="Unassembled WGS sequence"/>
</dbReference>
<sequence length="68" mass="8076">MVKLIGGDKQKNKLWLIQRYNIFHPFCEAKSARTLARLQYVATNFREEDTNEDGIWYKKHFDAGEERG</sequence>
<evidence type="ECO:0000313" key="2">
    <source>
        <dbReference type="Proteomes" id="UP000612362"/>
    </source>
</evidence>
<proteinExistence type="predicted"/>
<dbReference type="AlphaFoldDB" id="A0A8J3MWZ4"/>
<gene>
    <name evidence="1" type="ORF">KSX_62280</name>
</gene>